<dbReference type="RefSeq" id="WP_120113562.1">
    <property type="nucleotide sequence ID" value="NZ_QXQB01000005.1"/>
</dbReference>
<dbReference type="Pfam" id="PF00583">
    <property type="entry name" value="Acetyltransf_1"/>
    <property type="match status" value="1"/>
</dbReference>
<dbReference type="SUPFAM" id="SSF55729">
    <property type="entry name" value="Acyl-CoA N-acyltransferases (Nat)"/>
    <property type="match status" value="1"/>
</dbReference>
<name>A0A3A6PB65_9BACL</name>
<dbReference type="InterPro" id="IPR016181">
    <property type="entry name" value="Acyl_CoA_acyltransferase"/>
</dbReference>
<reference evidence="2 3" key="1">
    <citation type="submission" date="2018-09" db="EMBL/GenBank/DDBJ databases">
        <title>Paenibacillus aracenensis nov. sp. isolated from a cave in southern Spain.</title>
        <authorList>
            <person name="Jurado V."/>
            <person name="Gutierrez-Patricio S."/>
            <person name="Gonzalez-Pimentel J.L."/>
            <person name="Miller A.Z."/>
            <person name="Laiz L."/>
            <person name="Saiz-Jimenez C."/>
        </authorList>
    </citation>
    <scope>NUCLEOTIDE SEQUENCE [LARGE SCALE GENOMIC DNA]</scope>
    <source>
        <strain evidence="2 3">JCM 19203</strain>
    </source>
</reference>
<sequence>MSDLAMSYRLAHEMDIPLLAGMNLQLIQDEGSANSMNLEQLSERMAGFLKSEWQAVILLSEEETIGYALYQERQQPFQPERVEIYIRQYFIVRNYRQKGMGRRGMSLLKEELFPKRSSLTIDVLHHNEVGHAFWSSLGFRPYSIQMKIEAD</sequence>
<gene>
    <name evidence="2" type="ORF">D3P09_21930</name>
</gene>
<dbReference type="EMBL" id="QXQB01000005">
    <property type="protein sequence ID" value="RJX37637.1"/>
    <property type="molecule type" value="Genomic_DNA"/>
</dbReference>
<proteinExistence type="predicted"/>
<dbReference type="AlphaFoldDB" id="A0A3A6PB65"/>
<feature type="domain" description="N-acetyltransferase" evidence="1">
    <location>
        <begin position="6"/>
        <end position="151"/>
    </location>
</feature>
<protein>
    <submittedName>
        <fullName evidence="2">GNAT family N-acetyltransferase</fullName>
    </submittedName>
</protein>
<dbReference type="PROSITE" id="PS51186">
    <property type="entry name" value="GNAT"/>
    <property type="match status" value="1"/>
</dbReference>
<evidence type="ECO:0000259" key="1">
    <source>
        <dbReference type="PROSITE" id="PS51186"/>
    </source>
</evidence>
<dbReference type="InterPro" id="IPR000182">
    <property type="entry name" value="GNAT_dom"/>
</dbReference>
<keyword evidence="2" id="KW-0808">Transferase</keyword>
<dbReference type="Proteomes" id="UP000267798">
    <property type="component" value="Unassembled WGS sequence"/>
</dbReference>
<evidence type="ECO:0000313" key="2">
    <source>
        <dbReference type="EMBL" id="RJX37637.1"/>
    </source>
</evidence>
<organism evidence="2 3">
    <name type="scientific">Paenibacillus pinisoli</name>
    <dbReference type="NCBI Taxonomy" id="1276110"/>
    <lineage>
        <taxon>Bacteria</taxon>
        <taxon>Bacillati</taxon>
        <taxon>Bacillota</taxon>
        <taxon>Bacilli</taxon>
        <taxon>Bacillales</taxon>
        <taxon>Paenibacillaceae</taxon>
        <taxon>Paenibacillus</taxon>
    </lineage>
</organism>
<accession>A0A3A6PB65</accession>
<dbReference type="OrthoDB" id="1902415at2"/>
<comment type="caution">
    <text evidence="2">The sequence shown here is derived from an EMBL/GenBank/DDBJ whole genome shotgun (WGS) entry which is preliminary data.</text>
</comment>
<keyword evidence="3" id="KW-1185">Reference proteome</keyword>
<dbReference type="GO" id="GO:0016747">
    <property type="term" value="F:acyltransferase activity, transferring groups other than amino-acyl groups"/>
    <property type="evidence" value="ECO:0007669"/>
    <property type="project" value="InterPro"/>
</dbReference>
<evidence type="ECO:0000313" key="3">
    <source>
        <dbReference type="Proteomes" id="UP000267798"/>
    </source>
</evidence>
<dbReference type="Gene3D" id="3.40.630.30">
    <property type="match status" value="1"/>
</dbReference>